<keyword evidence="7" id="KW-1185">Reference proteome</keyword>
<dbReference type="InParanoid" id="G3PTV4"/>
<proteinExistence type="inferred from homology"/>
<protein>
    <recommendedName>
        <fullName evidence="3">GTPase-activating Rap/Ran-GAP domain-like protein 3</fullName>
    </recommendedName>
</protein>
<reference evidence="6" key="3">
    <citation type="submission" date="2025-09" db="UniProtKB">
        <authorList>
            <consortium name="Ensembl"/>
        </authorList>
    </citation>
    <scope>IDENTIFICATION</scope>
</reference>
<dbReference type="PANTHER" id="PTHR15711">
    <property type="entry name" value="RAP GTPASE-ACTIVATING PROTEIN"/>
    <property type="match status" value="1"/>
</dbReference>
<evidence type="ECO:0000259" key="5">
    <source>
        <dbReference type="PROSITE" id="PS50219"/>
    </source>
</evidence>
<evidence type="ECO:0000256" key="2">
    <source>
        <dbReference type="ARBA" id="ARBA00060925"/>
    </source>
</evidence>
<dbReference type="STRING" id="69293.ENSGACP00000021041"/>
<dbReference type="PANTHER" id="PTHR15711:SF62">
    <property type="entry name" value="GTPASE-ACTIVATING RAP_RAN-GAP DOMAIN-LIKE PROTEIN 3"/>
    <property type="match status" value="1"/>
</dbReference>
<dbReference type="GO" id="GO:0051056">
    <property type="term" value="P:regulation of small GTPase mediated signal transduction"/>
    <property type="evidence" value="ECO:0007669"/>
    <property type="project" value="InterPro"/>
</dbReference>
<dbReference type="AlphaFoldDB" id="G3PTV4"/>
<name>G3PTV4_GASAC</name>
<dbReference type="PROSITE" id="PS50219">
    <property type="entry name" value="CNH"/>
    <property type="match status" value="1"/>
</dbReference>
<dbReference type="eggNOG" id="KOG3686">
    <property type="taxonomic scope" value="Eukaryota"/>
</dbReference>
<evidence type="ECO:0000313" key="6">
    <source>
        <dbReference type="Ensembl" id="ENSGACP00000021041.2"/>
    </source>
</evidence>
<reference evidence="6" key="2">
    <citation type="submission" date="2025-08" db="UniProtKB">
        <authorList>
            <consortium name="Ensembl"/>
        </authorList>
    </citation>
    <scope>IDENTIFICATION</scope>
</reference>
<dbReference type="FunCoup" id="G3PTV4">
    <property type="interactions" value="466"/>
</dbReference>
<reference evidence="6 7" key="1">
    <citation type="journal article" date="2021" name="G3 (Bethesda)">
        <title>Improved contiguity of the threespine stickleback genome using long-read sequencing.</title>
        <authorList>
            <person name="Nath S."/>
            <person name="Shaw D.E."/>
            <person name="White M.A."/>
        </authorList>
    </citation>
    <scope>NUCLEOTIDE SEQUENCE [LARGE SCALE GENOMIC DNA]</scope>
    <source>
        <strain evidence="6 7">Lake Benthic</strain>
    </source>
</reference>
<evidence type="ECO:0000256" key="1">
    <source>
        <dbReference type="ARBA" id="ARBA00022468"/>
    </source>
</evidence>
<dbReference type="InterPro" id="IPR000331">
    <property type="entry name" value="Rap/Ran_GAP_dom"/>
</dbReference>
<feature type="domain" description="CNH" evidence="5">
    <location>
        <begin position="449"/>
        <end position="742"/>
    </location>
</feature>
<organism evidence="6 7">
    <name type="scientific">Gasterosteus aculeatus aculeatus</name>
    <name type="common">three-spined stickleback</name>
    <dbReference type="NCBI Taxonomy" id="481459"/>
    <lineage>
        <taxon>Eukaryota</taxon>
        <taxon>Metazoa</taxon>
        <taxon>Chordata</taxon>
        <taxon>Craniata</taxon>
        <taxon>Vertebrata</taxon>
        <taxon>Euteleostomi</taxon>
        <taxon>Actinopterygii</taxon>
        <taxon>Neopterygii</taxon>
        <taxon>Teleostei</taxon>
        <taxon>Neoteleostei</taxon>
        <taxon>Acanthomorphata</taxon>
        <taxon>Eupercaria</taxon>
        <taxon>Perciformes</taxon>
        <taxon>Cottioidei</taxon>
        <taxon>Gasterosteales</taxon>
        <taxon>Gasterosteidae</taxon>
        <taxon>Gasterosteus</taxon>
    </lineage>
</organism>
<dbReference type="Gene3D" id="3.30.1120.160">
    <property type="match status" value="1"/>
</dbReference>
<keyword evidence="1" id="KW-0343">GTPase activation</keyword>
<accession>G3PTV4</accession>
<evidence type="ECO:0000256" key="3">
    <source>
        <dbReference type="ARBA" id="ARBA00069072"/>
    </source>
</evidence>
<dbReference type="FunFam" id="3.40.50.11210:FF:000006">
    <property type="entry name" value="GTPase-activating Rap/Ran-GAP domain-like protein 3 isoform X1"/>
    <property type="match status" value="1"/>
</dbReference>
<evidence type="ECO:0000259" key="4">
    <source>
        <dbReference type="PROSITE" id="PS50085"/>
    </source>
</evidence>
<dbReference type="PROSITE" id="PS50085">
    <property type="entry name" value="RAPGAP"/>
    <property type="match status" value="1"/>
</dbReference>
<comment type="similarity">
    <text evidence="2">Belongs to the GARNL3 family.</text>
</comment>
<sequence>MQSLSSVFTFFKHVKSLSVSASEDLGCRRGDFSRKHYGSVELLISSDADGAIQRAGRFRVENGSSDEVNALDYTPGTWRRTDVHLENPEYHTRWFFKYFLGKVHQNYVGTDAEKNPFYMSVVLSDQNNQRVPQYRAILWRKTGTLKISLPYSPTKTLSGSVNFKFGVLFAKDGQLTDDEMFSNETGSDSFDKFLTLLGDAVTLQGWAGYRGGLDTKNDTTGIKSIYTVYQGHELMFHVSTMLPYSKENKQQVERKRHIGNDIVTIVFQEGDDASSSFKPSMIRSHFTHIFALVRYNSQNDSYRLKIFSEESVPLFGPPLPSPPVFTDHQEFRDFLLVKLINGEKATLDTPTFAQKRQRTLDMLIRSLYQDLMPDLHKNMLNRRSFSDVLPESPKSARKKEEARQAEFVRIGQALKLKTIVRGDAPTSLVTTGLCRKEPWESQSFCSTFPYEIVCADSWGQSLLAATDAAGVLLLDGEAVPPVQVFDKTMVVKQVHVLEPQDLLITRADKGEPRAQNIPESAPPQRGAVPLPGCHRYSINTHHGSELRIVAAIRNKLLLITRRHPRFEGVSAVAPAADSPVEEFQYIREICLCDPPVVMALVDGPTGENDNMICVAYKHQFDLINESTGDAYRLHHVDANRVNFVAAIDVYEDGEAGLLLCYNYICYYKKVCPFNGSTPMIQSNTSDFHFSWNQMPNAIVCAFPYILAFTTDSIEIRLVVNGNLVYTAVVPELQLAASRVSMIERSHNVPILHTRTSSL</sequence>
<feature type="domain" description="Rap-GAP" evidence="4">
    <location>
        <begin position="151"/>
        <end position="367"/>
    </location>
</feature>
<dbReference type="InterPro" id="IPR035974">
    <property type="entry name" value="Rap/Ran-GAP_sf"/>
</dbReference>
<dbReference type="SUPFAM" id="SSF111347">
    <property type="entry name" value="Rap/Ran-GAP"/>
    <property type="match status" value="1"/>
</dbReference>
<dbReference type="Proteomes" id="UP000007635">
    <property type="component" value="Chromosome XIV"/>
</dbReference>
<dbReference type="GeneTree" id="ENSGT00940000159362"/>
<evidence type="ECO:0000313" key="7">
    <source>
        <dbReference type="Proteomes" id="UP000007635"/>
    </source>
</evidence>
<dbReference type="OMA" id="FEGYSER"/>
<dbReference type="GO" id="GO:0005096">
    <property type="term" value="F:GTPase activator activity"/>
    <property type="evidence" value="ECO:0007669"/>
    <property type="project" value="UniProtKB-KW"/>
</dbReference>
<dbReference type="InterPro" id="IPR050989">
    <property type="entry name" value="Rap1_Ran_GAP"/>
</dbReference>
<dbReference type="Ensembl" id="ENSGACT00000021081.2">
    <property type="protein sequence ID" value="ENSGACP00000021041.2"/>
    <property type="gene ID" value="ENSGACG00000015942.2"/>
</dbReference>
<dbReference type="Gene3D" id="3.40.50.11210">
    <property type="entry name" value="Rap/Ran-GAP"/>
    <property type="match status" value="1"/>
</dbReference>
<dbReference type="OrthoDB" id="2499658at2759"/>
<dbReference type="Bgee" id="ENSGACG00000015942">
    <property type="expression patterns" value="Expressed in telencephalon and 8 other cell types or tissues"/>
</dbReference>
<dbReference type="InterPro" id="IPR001180">
    <property type="entry name" value="CNH_dom"/>
</dbReference>
<dbReference type="Pfam" id="PF00780">
    <property type="entry name" value="CNH"/>
    <property type="match status" value="1"/>
</dbReference>
<dbReference type="Pfam" id="PF02145">
    <property type="entry name" value="Rap_GAP"/>
    <property type="match status" value="1"/>
</dbReference>